<dbReference type="InterPro" id="IPR005149">
    <property type="entry name" value="Tscrpt_reg_PadR_N"/>
</dbReference>
<dbReference type="AlphaFoldDB" id="A0A4P6JKZ2"/>
<name>A0A4P6JKZ2_KTERU</name>
<dbReference type="KEGG" id="kbs:EPA93_07445"/>
<evidence type="ECO:0000259" key="1">
    <source>
        <dbReference type="Pfam" id="PF03551"/>
    </source>
</evidence>
<dbReference type="Pfam" id="PF03551">
    <property type="entry name" value="PadR"/>
    <property type="match status" value="1"/>
</dbReference>
<evidence type="ECO:0000313" key="2">
    <source>
        <dbReference type="EMBL" id="QBD75849.1"/>
    </source>
</evidence>
<dbReference type="SUPFAM" id="SSF46785">
    <property type="entry name" value="Winged helix' DNA-binding domain"/>
    <property type="match status" value="1"/>
</dbReference>
<dbReference type="Gene3D" id="1.10.10.10">
    <property type="entry name" value="Winged helix-like DNA-binding domain superfamily/Winged helix DNA-binding domain"/>
    <property type="match status" value="1"/>
</dbReference>
<organism evidence="2 3">
    <name type="scientific">Ktedonosporobacter rubrisoli</name>
    <dbReference type="NCBI Taxonomy" id="2509675"/>
    <lineage>
        <taxon>Bacteria</taxon>
        <taxon>Bacillati</taxon>
        <taxon>Chloroflexota</taxon>
        <taxon>Ktedonobacteria</taxon>
        <taxon>Ktedonobacterales</taxon>
        <taxon>Ktedonosporobacteraceae</taxon>
        <taxon>Ktedonosporobacter</taxon>
    </lineage>
</organism>
<accession>A0A4P6JKZ2</accession>
<reference evidence="2 3" key="1">
    <citation type="submission" date="2019-01" db="EMBL/GenBank/DDBJ databases">
        <title>Ktedonosporobacter rubrisoli SCAWS-G2.</title>
        <authorList>
            <person name="Huang Y."/>
            <person name="Yan B."/>
        </authorList>
    </citation>
    <scope>NUCLEOTIDE SEQUENCE [LARGE SCALE GENOMIC DNA]</scope>
    <source>
        <strain evidence="2 3">SCAWS-G2</strain>
    </source>
</reference>
<keyword evidence="3" id="KW-1185">Reference proteome</keyword>
<dbReference type="OrthoDB" id="163175at2"/>
<dbReference type="InterPro" id="IPR036388">
    <property type="entry name" value="WH-like_DNA-bd_sf"/>
</dbReference>
<gene>
    <name evidence="2" type="ORF">EPA93_07445</name>
</gene>
<evidence type="ECO:0000313" key="3">
    <source>
        <dbReference type="Proteomes" id="UP000290365"/>
    </source>
</evidence>
<sequence length="218" mass="24408">MAKRKVSNLLALAILSLLCERPMHPYEISAVMRQRELSAVIKLNYGSLYSVIEALQRDGLVKPVGTQREGRYPERTVYETTAVGRTELASWLRSLLGRPATEYSQFAAALAFMGNLAPAEVAVLLAEHTRHLQEDMSGARSALERASQLGVDRLFLVEDLYALAQLETRLTFLRQLIQEINDGSLTEIKDGKQVWKISHPELALLGSETEEEPEKTNE</sequence>
<dbReference type="EMBL" id="CP035758">
    <property type="protein sequence ID" value="QBD75849.1"/>
    <property type="molecule type" value="Genomic_DNA"/>
</dbReference>
<protein>
    <submittedName>
        <fullName evidence="2">PadR family transcriptional regulator</fullName>
    </submittedName>
</protein>
<dbReference type="Proteomes" id="UP000290365">
    <property type="component" value="Chromosome"/>
</dbReference>
<dbReference type="PANTHER" id="PTHR43252">
    <property type="entry name" value="TRANSCRIPTIONAL REGULATOR YQJI"/>
    <property type="match status" value="1"/>
</dbReference>
<dbReference type="PANTHER" id="PTHR43252:SF6">
    <property type="entry name" value="NEGATIVE TRANSCRIPTION REGULATOR PADR"/>
    <property type="match status" value="1"/>
</dbReference>
<feature type="domain" description="Transcription regulator PadR N-terminal" evidence="1">
    <location>
        <begin position="14"/>
        <end position="89"/>
    </location>
</feature>
<proteinExistence type="predicted"/>
<dbReference type="InterPro" id="IPR036390">
    <property type="entry name" value="WH_DNA-bd_sf"/>
</dbReference>
<dbReference type="RefSeq" id="WP_129886446.1">
    <property type="nucleotide sequence ID" value="NZ_CP035758.1"/>
</dbReference>